<keyword evidence="4" id="KW-0067">ATP-binding</keyword>
<evidence type="ECO:0000313" key="11">
    <source>
        <dbReference type="Proteomes" id="UP000063964"/>
    </source>
</evidence>
<sequence length="572" mass="64190">MSKLIYLLHSSGITTVAFLLISLLACISSFFAALPAHFLGATVNAIIGRDIKISAPAYSPIGLLNDFLNWATNISNLSNVIIFLFLFLVSSLLFQVVRNTFAIYVSLCSDKFILYIRQLCFSKILKSNRNALESPDNDSDKEKLNSGEIVHRLMNDTQQLDYLIGNPLYTLCFDILDLIWISVIILIIDWKILAILFLIIPLLFVVSRKTGLLQRRYAQSRQSIESASTGFIQRTALGLGSIKSCQAEEREIDSLLELNQENYKIRKESNVNLGFFFFQESVLRSLGTVTVLAYVAYLATQDPTFIGIIPIILLYITKFYAPLANWARYYQTIQRGLISYKRLLRIIELPEEPTSMISPATIDEVLPFEVHGKIEIETGDCVPISLVLPKAGLVVIQGKSGVGKTRLAQSLLGLGVPFQGVLKAGNIVRIDEFQHYRNHIAFASQDSHFVPGTLADNICYPFKSQNIVKCNDILSALRLNFSLDHTVAEYGNNLSKGEQRRIILGRALYSDKPILILDEIDANVDAETRQAIYKILEQEKERRIILMITHVGGADLADIACQTIQIRQEKSE</sequence>
<evidence type="ECO:0000256" key="6">
    <source>
        <dbReference type="ARBA" id="ARBA00023136"/>
    </source>
</evidence>
<organism evidence="10 11">
    <name type="scientific">Desulfomicrobium orale DSM 12838</name>
    <dbReference type="NCBI Taxonomy" id="888061"/>
    <lineage>
        <taxon>Bacteria</taxon>
        <taxon>Pseudomonadati</taxon>
        <taxon>Thermodesulfobacteriota</taxon>
        <taxon>Desulfovibrionia</taxon>
        <taxon>Desulfovibrionales</taxon>
        <taxon>Desulfomicrobiaceae</taxon>
        <taxon>Desulfomicrobium</taxon>
    </lineage>
</organism>
<dbReference type="InterPro" id="IPR003439">
    <property type="entry name" value="ABC_transporter-like_ATP-bd"/>
</dbReference>
<dbReference type="OrthoDB" id="9806127at2"/>
<dbReference type="SMART" id="SM00382">
    <property type="entry name" value="AAA"/>
    <property type="match status" value="1"/>
</dbReference>
<evidence type="ECO:0000256" key="4">
    <source>
        <dbReference type="ARBA" id="ARBA00022840"/>
    </source>
</evidence>
<protein>
    <recommendedName>
        <fullName evidence="12">ABC transporter ATP-binding protein</fullName>
    </recommendedName>
</protein>
<accession>A0A109W5M9</accession>
<dbReference type="Pfam" id="PF00664">
    <property type="entry name" value="ABC_membrane"/>
    <property type="match status" value="1"/>
</dbReference>
<dbReference type="GO" id="GO:0005886">
    <property type="term" value="C:plasma membrane"/>
    <property type="evidence" value="ECO:0007669"/>
    <property type="project" value="UniProtKB-SubCell"/>
</dbReference>
<feature type="transmembrane region" description="Helical" evidence="7">
    <location>
        <begin position="12"/>
        <end position="34"/>
    </location>
</feature>
<dbReference type="STRING" id="888061.AXF15_04110"/>
<dbReference type="Pfam" id="PF00005">
    <property type="entry name" value="ABC_tran"/>
    <property type="match status" value="1"/>
</dbReference>
<keyword evidence="6 7" id="KW-0472">Membrane</keyword>
<keyword evidence="11" id="KW-1185">Reference proteome</keyword>
<dbReference type="AlphaFoldDB" id="A0A109W5M9"/>
<gene>
    <name evidence="10" type="ORF">AXF15_04110</name>
</gene>
<feature type="transmembrane region" description="Helical" evidence="7">
    <location>
        <begin position="273"/>
        <end position="297"/>
    </location>
</feature>
<dbReference type="EMBL" id="CP014230">
    <property type="protein sequence ID" value="AMD92373.1"/>
    <property type="molecule type" value="Genomic_DNA"/>
</dbReference>
<name>A0A109W5M9_9BACT</name>
<dbReference type="GO" id="GO:0140359">
    <property type="term" value="F:ABC-type transporter activity"/>
    <property type="evidence" value="ECO:0007669"/>
    <property type="project" value="InterPro"/>
</dbReference>
<dbReference type="PROSITE" id="PS50929">
    <property type="entry name" value="ABC_TM1F"/>
    <property type="match status" value="1"/>
</dbReference>
<dbReference type="GO" id="GO:0016887">
    <property type="term" value="F:ATP hydrolysis activity"/>
    <property type="evidence" value="ECO:0007669"/>
    <property type="project" value="InterPro"/>
</dbReference>
<dbReference type="InterPro" id="IPR003593">
    <property type="entry name" value="AAA+_ATPase"/>
</dbReference>
<dbReference type="RefSeq" id="WP_066603679.1">
    <property type="nucleotide sequence ID" value="NZ_CP014230.1"/>
</dbReference>
<dbReference type="Gene3D" id="3.40.50.300">
    <property type="entry name" value="P-loop containing nucleotide triphosphate hydrolases"/>
    <property type="match status" value="1"/>
</dbReference>
<dbReference type="PANTHER" id="PTHR24221">
    <property type="entry name" value="ATP-BINDING CASSETTE SUB-FAMILY B"/>
    <property type="match status" value="1"/>
</dbReference>
<dbReference type="InterPro" id="IPR011527">
    <property type="entry name" value="ABC1_TM_dom"/>
</dbReference>
<dbReference type="PROSITE" id="PS00211">
    <property type="entry name" value="ABC_TRANSPORTER_1"/>
    <property type="match status" value="1"/>
</dbReference>
<evidence type="ECO:0000256" key="2">
    <source>
        <dbReference type="ARBA" id="ARBA00022692"/>
    </source>
</evidence>
<proteinExistence type="predicted"/>
<dbReference type="Proteomes" id="UP000063964">
    <property type="component" value="Chromosome"/>
</dbReference>
<dbReference type="Gene3D" id="1.20.1560.10">
    <property type="entry name" value="ABC transporter type 1, transmembrane domain"/>
    <property type="match status" value="1"/>
</dbReference>
<feature type="transmembrane region" description="Helical" evidence="7">
    <location>
        <begin position="303"/>
        <end position="321"/>
    </location>
</feature>
<dbReference type="SUPFAM" id="SSF90123">
    <property type="entry name" value="ABC transporter transmembrane region"/>
    <property type="match status" value="1"/>
</dbReference>
<dbReference type="InterPro" id="IPR036640">
    <property type="entry name" value="ABC1_TM_sf"/>
</dbReference>
<dbReference type="CDD" id="cd07346">
    <property type="entry name" value="ABC_6TM_exporters"/>
    <property type="match status" value="1"/>
</dbReference>
<feature type="transmembrane region" description="Helical" evidence="7">
    <location>
        <begin position="178"/>
        <end position="206"/>
    </location>
</feature>
<evidence type="ECO:0008006" key="12">
    <source>
        <dbReference type="Google" id="ProtNLM"/>
    </source>
</evidence>
<evidence type="ECO:0000313" key="10">
    <source>
        <dbReference type="EMBL" id="AMD92373.1"/>
    </source>
</evidence>
<reference evidence="11" key="1">
    <citation type="submission" date="2016-02" db="EMBL/GenBank/DDBJ databases">
        <authorList>
            <person name="Holder M.E."/>
            <person name="Ajami N.J."/>
            <person name="Petrosino J.F."/>
        </authorList>
    </citation>
    <scope>NUCLEOTIDE SEQUENCE [LARGE SCALE GENOMIC DNA]</scope>
    <source>
        <strain evidence="11">DSM 12838</strain>
    </source>
</reference>
<evidence type="ECO:0000259" key="9">
    <source>
        <dbReference type="PROSITE" id="PS50929"/>
    </source>
</evidence>
<dbReference type="InterPro" id="IPR017871">
    <property type="entry name" value="ABC_transporter-like_CS"/>
</dbReference>
<feature type="domain" description="ABC transporter" evidence="8">
    <location>
        <begin position="366"/>
        <end position="568"/>
    </location>
</feature>
<comment type="subcellular location">
    <subcellularLocation>
        <location evidence="1">Cell membrane</location>
        <topology evidence="1">Multi-pass membrane protein</topology>
    </subcellularLocation>
</comment>
<dbReference type="InterPro" id="IPR027417">
    <property type="entry name" value="P-loop_NTPase"/>
</dbReference>
<evidence type="ECO:0000256" key="7">
    <source>
        <dbReference type="SAM" id="Phobius"/>
    </source>
</evidence>
<feature type="transmembrane region" description="Helical" evidence="7">
    <location>
        <begin position="74"/>
        <end position="94"/>
    </location>
</feature>
<dbReference type="GO" id="GO:0005524">
    <property type="term" value="F:ATP binding"/>
    <property type="evidence" value="ECO:0007669"/>
    <property type="project" value="UniProtKB-KW"/>
</dbReference>
<feature type="domain" description="ABC transmembrane type-1" evidence="9">
    <location>
        <begin position="19"/>
        <end position="335"/>
    </location>
</feature>
<dbReference type="SUPFAM" id="SSF52540">
    <property type="entry name" value="P-loop containing nucleoside triphosphate hydrolases"/>
    <property type="match status" value="1"/>
</dbReference>
<evidence type="ECO:0000256" key="3">
    <source>
        <dbReference type="ARBA" id="ARBA00022741"/>
    </source>
</evidence>
<dbReference type="InterPro" id="IPR039421">
    <property type="entry name" value="Type_1_exporter"/>
</dbReference>
<keyword evidence="5 7" id="KW-1133">Transmembrane helix</keyword>
<evidence type="ECO:0000256" key="5">
    <source>
        <dbReference type="ARBA" id="ARBA00022989"/>
    </source>
</evidence>
<dbReference type="PROSITE" id="PS51257">
    <property type="entry name" value="PROKAR_LIPOPROTEIN"/>
    <property type="match status" value="1"/>
</dbReference>
<dbReference type="PROSITE" id="PS50893">
    <property type="entry name" value="ABC_TRANSPORTER_2"/>
    <property type="match status" value="1"/>
</dbReference>
<dbReference type="KEGG" id="doa:AXF15_04110"/>
<dbReference type="PANTHER" id="PTHR24221:SF654">
    <property type="entry name" value="ATP-BINDING CASSETTE SUB-FAMILY B MEMBER 6"/>
    <property type="match status" value="1"/>
</dbReference>
<evidence type="ECO:0000256" key="1">
    <source>
        <dbReference type="ARBA" id="ARBA00004651"/>
    </source>
</evidence>
<keyword evidence="3" id="KW-0547">Nucleotide-binding</keyword>
<evidence type="ECO:0000259" key="8">
    <source>
        <dbReference type="PROSITE" id="PS50893"/>
    </source>
</evidence>
<keyword evidence="2 7" id="KW-0812">Transmembrane</keyword>